<evidence type="ECO:0000256" key="2">
    <source>
        <dbReference type="SAM" id="MobiDB-lite"/>
    </source>
</evidence>
<gene>
    <name evidence="4" type="ORF">CYCCA115_LOCUS4728</name>
</gene>
<evidence type="ECO:0000256" key="1">
    <source>
        <dbReference type="ARBA" id="ARBA00007659"/>
    </source>
</evidence>
<dbReference type="GO" id="GO:0019933">
    <property type="term" value="P:cAMP-mediated signaling"/>
    <property type="evidence" value="ECO:0007669"/>
    <property type="project" value="TreeGrafter"/>
</dbReference>
<dbReference type="InterPro" id="IPR017901">
    <property type="entry name" value="C-CAP_CF_C-like"/>
</dbReference>
<protein>
    <recommendedName>
        <fullName evidence="3">C-CAP/cofactor C-like domain-containing protein</fullName>
    </recommendedName>
</protein>
<dbReference type="Pfam" id="PF21938">
    <property type="entry name" value="CAP_N"/>
    <property type="match status" value="1"/>
</dbReference>
<dbReference type="InterPro" id="IPR036222">
    <property type="entry name" value="CAP_N_sf"/>
</dbReference>
<dbReference type="GO" id="GO:0007015">
    <property type="term" value="P:actin filament organization"/>
    <property type="evidence" value="ECO:0007669"/>
    <property type="project" value="TreeGrafter"/>
</dbReference>
<dbReference type="GO" id="GO:0008179">
    <property type="term" value="F:adenylate cyclase binding"/>
    <property type="evidence" value="ECO:0007669"/>
    <property type="project" value="TreeGrafter"/>
</dbReference>
<reference evidence="4" key="1">
    <citation type="submission" date="2023-08" db="EMBL/GenBank/DDBJ databases">
        <authorList>
            <person name="Audoor S."/>
            <person name="Bilcke G."/>
        </authorList>
    </citation>
    <scope>NUCLEOTIDE SEQUENCE</scope>
</reference>
<comment type="similarity">
    <text evidence="1">Belongs to the CAP family.</text>
</comment>
<dbReference type="Gene3D" id="1.25.40.330">
    <property type="entry name" value="Adenylate cyclase-associated CAP, N-terminal domain"/>
    <property type="match status" value="1"/>
</dbReference>
<dbReference type="InterPro" id="IPR053950">
    <property type="entry name" value="CAP_N"/>
</dbReference>
<dbReference type="Proteomes" id="UP001295423">
    <property type="component" value="Unassembled WGS sequence"/>
</dbReference>
<dbReference type="PANTHER" id="PTHR10652:SF0">
    <property type="entry name" value="ADENYLYL CYCLASE-ASSOCIATED PROTEIN"/>
    <property type="match status" value="1"/>
</dbReference>
<feature type="compositionally biased region" description="Low complexity" evidence="2">
    <location>
        <begin position="322"/>
        <end position="338"/>
    </location>
</feature>
<dbReference type="SUPFAM" id="SSF101278">
    <property type="entry name" value="N-terminal domain of adenylylcyclase associated protein, CAP"/>
    <property type="match status" value="1"/>
</dbReference>
<evidence type="ECO:0000259" key="3">
    <source>
        <dbReference type="PROSITE" id="PS51329"/>
    </source>
</evidence>
<proteinExistence type="inferred from homology"/>
<dbReference type="InterPro" id="IPR016098">
    <property type="entry name" value="CAP/MinC_C"/>
</dbReference>
<dbReference type="GO" id="GO:0005737">
    <property type="term" value="C:cytoplasm"/>
    <property type="evidence" value="ECO:0007669"/>
    <property type="project" value="TreeGrafter"/>
</dbReference>
<dbReference type="InterPro" id="IPR036223">
    <property type="entry name" value="CAP_C_sf"/>
</dbReference>
<dbReference type="PROSITE" id="PS51329">
    <property type="entry name" value="C_CAP_COFACTOR_C"/>
    <property type="match status" value="1"/>
</dbReference>
<organism evidence="4 5">
    <name type="scientific">Cylindrotheca closterium</name>
    <dbReference type="NCBI Taxonomy" id="2856"/>
    <lineage>
        <taxon>Eukaryota</taxon>
        <taxon>Sar</taxon>
        <taxon>Stramenopiles</taxon>
        <taxon>Ochrophyta</taxon>
        <taxon>Bacillariophyta</taxon>
        <taxon>Bacillariophyceae</taxon>
        <taxon>Bacillariophycidae</taxon>
        <taxon>Bacillariales</taxon>
        <taxon>Bacillariaceae</taxon>
        <taxon>Cylindrotheca</taxon>
    </lineage>
</organism>
<accession>A0AAD2CJ95</accession>
<evidence type="ECO:0000313" key="4">
    <source>
        <dbReference type="EMBL" id="CAJ1935393.1"/>
    </source>
</evidence>
<dbReference type="InterPro" id="IPR013912">
    <property type="entry name" value="Adenylate_cyclase-assoc_CAP_C"/>
</dbReference>
<feature type="region of interest" description="Disordered" evidence="2">
    <location>
        <begin position="318"/>
        <end position="339"/>
    </location>
</feature>
<dbReference type="Pfam" id="PF08603">
    <property type="entry name" value="CAP_C"/>
    <property type="match status" value="1"/>
</dbReference>
<feature type="domain" description="C-CAP/cofactor C-like" evidence="3">
    <location>
        <begin position="340"/>
        <end position="492"/>
    </location>
</feature>
<dbReference type="InterPro" id="IPR001837">
    <property type="entry name" value="Adenylate_cyclase-assoc_CAP"/>
</dbReference>
<dbReference type="PANTHER" id="PTHR10652">
    <property type="entry name" value="ADENYLYL CYCLASE-ASSOCIATED PROTEIN"/>
    <property type="match status" value="1"/>
</dbReference>
<comment type="caution">
    <text evidence="4">The sequence shown here is derived from an EMBL/GenBank/DDBJ whole genome shotgun (WGS) entry which is preliminary data.</text>
</comment>
<feature type="region of interest" description="Disordered" evidence="2">
    <location>
        <begin position="257"/>
        <end position="278"/>
    </location>
</feature>
<evidence type="ECO:0000313" key="5">
    <source>
        <dbReference type="Proteomes" id="UP001295423"/>
    </source>
</evidence>
<dbReference type="Gene3D" id="2.160.20.70">
    <property type="match status" value="1"/>
</dbReference>
<dbReference type="GO" id="GO:0003779">
    <property type="term" value="F:actin binding"/>
    <property type="evidence" value="ECO:0007669"/>
    <property type="project" value="InterPro"/>
</dbReference>
<dbReference type="AlphaFoldDB" id="A0AAD2CJ95"/>
<dbReference type="InterPro" id="IPR006599">
    <property type="entry name" value="CARP_motif"/>
</dbReference>
<dbReference type="EMBL" id="CAKOGP040000469">
    <property type="protein sequence ID" value="CAJ1935393.1"/>
    <property type="molecule type" value="Genomic_DNA"/>
</dbReference>
<sequence>MASKTKLDPLREFLDAVVTRIETLEAHCGISGAAVTRAESTTATKHAALEKTPSARHITGEGETPAVKAFDTFLTQSVYPLADTCDDLNDMGDMGKLLVDAFDGAKYVIVLASRSKKPASIAEIAPHLKPITENVGKIRSLRLKREFDNHCKAMMEMLACMSWVTCEAPAQLPAPFVKECIGSSEFWSNRIRKEFKGKDAPYQIAFCDNMKKLLTDLAAYITEHHKTGLTFNPKGVSLAEAAIRLSDDPEAVQAAEKAADDATKTKKRQSAVGNTVKGGNVMGMMAELAQRRNADGSSAATGLKQVKKDQQTWRKEFKGGEAPPAVAPKPKAAPVVKKAPPKKKGLPILEYQERGQKWVVENHTKESVKQYDNGIITIDVSDPKQQVYIYNCDEVTIKVNGVKFKSLIIDKCEKVNVVYETIISGCEIVNSKKIGTQVDGVCPVFTIDKTVGVTVWLSEATCAISSFSTSLSSEMNVSIPNGDDRKEMPIPEQFVHKISNGSLTSQVSDLYH</sequence>
<name>A0AAD2CJ95_9STRA</name>
<dbReference type="SUPFAM" id="SSF69340">
    <property type="entry name" value="C-terminal domain of adenylylcyclase associated protein"/>
    <property type="match status" value="1"/>
</dbReference>
<keyword evidence="5" id="KW-1185">Reference proteome</keyword>
<dbReference type="SMART" id="SM00673">
    <property type="entry name" value="CARP"/>
    <property type="match status" value="2"/>
</dbReference>